<sequence length="461" mass="51353">MNGMNAMNQGNKPMIPNSILKHIPEPLQGLFENPFFSAGFGLIGVGSILAIGRKGFQQSLIQARRYFFVSVEVPSKDKSYLWLMEWLSTKKSTSTRHVSVETTYSQHESGEIHTKVNFIPSVGTHYVYYRGRVIKVERSREKNIVDMSSGNLWESITLTTLGTSRQIFQKLIEEAKVMALDKEEGRTLIYSSMGTEWRRFGHPRKRRPIGTVVLDRGLSDLICQDVKKFLGNSQWYTERGIPYRRGYLLYGPPGTGKSSFITALAGELQLSICILNLAGKNISDNTLNQLLSSAPQRSIILLEDIDSAIQTGNGGGGGPTSPGSSDRSISNVMQYQGYSGTGLQNSGNSGQLTFSGLLNALDGVAASEGRILFMTTNHLEKLDKVLIRPGRVDLQVPIGLSTNYQMENIFLKFYPKQETLAKNFVERLPEHQISPAQLQAYFMQYSDDPHKAVNNSQELIH</sequence>
<comment type="similarity">
    <text evidence="2">Belongs to the AAA ATPase family. BCS1 subfamily.</text>
</comment>
<dbReference type="SUPFAM" id="SSF52540">
    <property type="entry name" value="P-loop containing nucleoside triphosphate hydrolases"/>
    <property type="match status" value="1"/>
</dbReference>
<evidence type="ECO:0000256" key="4">
    <source>
        <dbReference type="ARBA" id="ARBA00022741"/>
    </source>
</evidence>
<dbReference type="InterPro" id="IPR003593">
    <property type="entry name" value="AAA+_ATPase"/>
</dbReference>
<keyword evidence="7" id="KW-0067">ATP-binding</keyword>
<keyword evidence="6" id="KW-0378">Hydrolase</keyword>
<evidence type="ECO:0000256" key="12">
    <source>
        <dbReference type="ARBA" id="ARBA00048778"/>
    </source>
</evidence>
<dbReference type="FunFam" id="3.40.50.300:FF:000768">
    <property type="entry name" value="Probable mitochondrial chaperone bcs1"/>
    <property type="match status" value="1"/>
</dbReference>
<comment type="subcellular location">
    <subcellularLocation>
        <location evidence="1">Mitochondrion inner membrane</location>
        <topology evidence="1">Single-pass membrane protein</topology>
    </subcellularLocation>
</comment>
<comment type="caution">
    <text evidence="16">The sequence shown here is derived from an EMBL/GenBank/DDBJ whole genome shotgun (WGS) entry which is preliminary data.</text>
</comment>
<organism evidence="16 17">
    <name type="scientific">Tieghemostelium lacteum</name>
    <name type="common">Slime mold</name>
    <name type="synonym">Dictyostelium lacteum</name>
    <dbReference type="NCBI Taxonomy" id="361077"/>
    <lineage>
        <taxon>Eukaryota</taxon>
        <taxon>Amoebozoa</taxon>
        <taxon>Evosea</taxon>
        <taxon>Eumycetozoa</taxon>
        <taxon>Dictyostelia</taxon>
        <taxon>Dictyosteliales</taxon>
        <taxon>Raperosteliaceae</taxon>
        <taxon>Tieghemostelium</taxon>
    </lineage>
</organism>
<evidence type="ECO:0000256" key="1">
    <source>
        <dbReference type="ARBA" id="ARBA00004434"/>
    </source>
</evidence>
<evidence type="ECO:0000259" key="14">
    <source>
        <dbReference type="SMART" id="SM00382"/>
    </source>
</evidence>
<reference evidence="16 17" key="1">
    <citation type="submission" date="2015-12" db="EMBL/GenBank/DDBJ databases">
        <title>Dictyostelia acquired genes for synthesis and detection of signals that induce cell-type specialization by lateral gene transfer from prokaryotes.</title>
        <authorList>
            <person name="Gloeckner G."/>
            <person name="Schaap P."/>
        </authorList>
    </citation>
    <scope>NUCLEOTIDE SEQUENCE [LARGE SCALE GENOMIC DNA]</scope>
    <source>
        <strain evidence="16 17">TK</strain>
    </source>
</reference>
<dbReference type="InterPro" id="IPR003959">
    <property type="entry name" value="ATPase_AAA_core"/>
</dbReference>
<evidence type="ECO:0000256" key="11">
    <source>
        <dbReference type="ARBA" id="ARBA00023186"/>
    </source>
</evidence>
<dbReference type="Gene3D" id="3.40.50.300">
    <property type="entry name" value="P-loop containing nucleotide triphosphate hydrolases"/>
    <property type="match status" value="1"/>
</dbReference>
<gene>
    <name evidence="16" type="ORF">DLAC_03015</name>
</gene>
<evidence type="ECO:0000256" key="5">
    <source>
        <dbReference type="ARBA" id="ARBA00022792"/>
    </source>
</evidence>
<dbReference type="AlphaFoldDB" id="A0A152A402"/>
<feature type="domain" description="AAA+ ATPase" evidence="14">
    <location>
        <begin position="243"/>
        <end position="402"/>
    </location>
</feature>
<keyword evidence="9" id="KW-0496">Mitochondrion</keyword>
<keyword evidence="17" id="KW-1185">Reference proteome</keyword>
<dbReference type="CDD" id="cd19510">
    <property type="entry name" value="RecA-like_BCS1"/>
    <property type="match status" value="1"/>
</dbReference>
<dbReference type="Pfam" id="PF00004">
    <property type="entry name" value="AAA"/>
    <property type="match status" value="1"/>
</dbReference>
<dbReference type="Proteomes" id="UP000076078">
    <property type="component" value="Unassembled WGS sequence"/>
</dbReference>
<evidence type="ECO:0000313" key="17">
    <source>
        <dbReference type="Proteomes" id="UP000076078"/>
    </source>
</evidence>
<evidence type="ECO:0000256" key="10">
    <source>
        <dbReference type="ARBA" id="ARBA00023136"/>
    </source>
</evidence>
<dbReference type="InterPro" id="IPR014851">
    <property type="entry name" value="BCS1_N"/>
</dbReference>
<dbReference type="PANTHER" id="PTHR23070">
    <property type="entry name" value="BCS1 AAA-TYPE ATPASE"/>
    <property type="match status" value="1"/>
</dbReference>
<evidence type="ECO:0000256" key="13">
    <source>
        <dbReference type="ARBA" id="ARBA00055292"/>
    </source>
</evidence>
<comment type="function">
    <text evidence="13">Chaperone necessary for the assembly of mitochondrial respiratory chain complex III.</text>
</comment>
<evidence type="ECO:0000256" key="8">
    <source>
        <dbReference type="ARBA" id="ARBA00022989"/>
    </source>
</evidence>
<evidence type="ECO:0000256" key="2">
    <source>
        <dbReference type="ARBA" id="ARBA00007448"/>
    </source>
</evidence>
<dbReference type="GO" id="GO:0016887">
    <property type="term" value="F:ATP hydrolysis activity"/>
    <property type="evidence" value="ECO:0007669"/>
    <property type="project" value="InterPro"/>
</dbReference>
<dbReference type="InterPro" id="IPR057495">
    <property type="entry name" value="AAA_lid_BCS1"/>
</dbReference>
<evidence type="ECO:0000313" key="16">
    <source>
        <dbReference type="EMBL" id="KYR00950.1"/>
    </source>
</evidence>
<dbReference type="InterPro" id="IPR050747">
    <property type="entry name" value="Mitochondrial_chaperone_BCS1"/>
</dbReference>
<evidence type="ECO:0000256" key="3">
    <source>
        <dbReference type="ARBA" id="ARBA00022692"/>
    </source>
</evidence>
<dbReference type="GO" id="GO:0005743">
    <property type="term" value="C:mitochondrial inner membrane"/>
    <property type="evidence" value="ECO:0007669"/>
    <property type="project" value="UniProtKB-SubCell"/>
</dbReference>
<keyword evidence="10" id="KW-0472">Membrane</keyword>
<evidence type="ECO:0000256" key="6">
    <source>
        <dbReference type="ARBA" id="ARBA00022801"/>
    </source>
</evidence>
<evidence type="ECO:0000256" key="9">
    <source>
        <dbReference type="ARBA" id="ARBA00023128"/>
    </source>
</evidence>
<dbReference type="OrthoDB" id="10251412at2759"/>
<dbReference type="GO" id="GO:0005524">
    <property type="term" value="F:ATP binding"/>
    <property type="evidence" value="ECO:0007669"/>
    <property type="project" value="UniProtKB-KW"/>
</dbReference>
<dbReference type="FunCoup" id="A0A152A402">
    <property type="interactions" value="271"/>
</dbReference>
<feature type="domain" description="BCS1 N-terminal" evidence="15">
    <location>
        <begin position="43"/>
        <end position="212"/>
    </location>
</feature>
<dbReference type="OMA" id="WMTLYQR"/>
<evidence type="ECO:0000259" key="15">
    <source>
        <dbReference type="SMART" id="SM01024"/>
    </source>
</evidence>
<dbReference type="GO" id="GO:0034551">
    <property type="term" value="P:mitochondrial respiratory chain complex III assembly"/>
    <property type="evidence" value="ECO:0007669"/>
    <property type="project" value="UniProtKB-ARBA"/>
</dbReference>
<proteinExistence type="inferred from homology"/>
<keyword evidence="5" id="KW-0999">Mitochondrion inner membrane</keyword>
<comment type="catalytic activity">
    <reaction evidence="12">
        <text>ATP + H2O = ADP + phosphate + H(+)</text>
        <dbReference type="Rhea" id="RHEA:13065"/>
        <dbReference type="ChEBI" id="CHEBI:15377"/>
        <dbReference type="ChEBI" id="CHEBI:15378"/>
        <dbReference type="ChEBI" id="CHEBI:30616"/>
        <dbReference type="ChEBI" id="CHEBI:43474"/>
        <dbReference type="ChEBI" id="CHEBI:456216"/>
    </reaction>
    <physiologicalReaction direction="left-to-right" evidence="12">
        <dbReference type="Rhea" id="RHEA:13066"/>
    </physiologicalReaction>
</comment>
<keyword evidence="8" id="KW-1133">Transmembrane helix</keyword>
<dbReference type="STRING" id="361077.A0A152A402"/>
<keyword evidence="3" id="KW-0812">Transmembrane</keyword>
<evidence type="ECO:0000256" key="7">
    <source>
        <dbReference type="ARBA" id="ARBA00022840"/>
    </source>
</evidence>
<dbReference type="InterPro" id="IPR027417">
    <property type="entry name" value="P-loop_NTPase"/>
</dbReference>
<dbReference type="InParanoid" id="A0A152A402"/>
<dbReference type="EMBL" id="LODT01000013">
    <property type="protein sequence ID" value="KYR00950.1"/>
    <property type="molecule type" value="Genomic_DNA"/>
</dbReference>
<dbReference type="Pfam" id="PF25426">
    <property type="entry name" value="AAA_lid_BCS1"/>
    <property type="match status" value="1"/>
</dbReference>
<name>A0A152A402_TIELA</name>
<keyword evidence="11" id="KW-0143">Chaperone</keyword>
<dbReference type="Pfam" id="PF08740">
    <property type="entry name" value="BCS1_N"/>
    <property type="match status" value="1"/>
</dbReference>
<accession>A0A152A402</accession>
<dbReference type="SMART" id="SM01024">
    <property type="entry name" value="BCS1_N"/>
    <property type="match status" value="1"/>
</dbReference>
<keyword evidence="4" id="KW-0547">Nucleotide-binding</keyword>
<protein>
    <submittedName>
        <fullName evidence="16">Mitochondrial chaperone BCS1</fullName>
    </submittedName>
</protein>
<dbReference type="SMART" id="SM00382">
    <property type="entry name" value="AAA"/>
    <property type="match status" value="1"/>
</dbReference>